<feature type="region of interest" description="Disordered" evidence="1">
    <location>
        <begin position="58"/>
        <end position="90"/>
    </location>
</feature>
<comment type="caution">
    <text evidence="2">The sequence shown here is derived from an EMBL/GenBank/DDBJ whole genome shotgun (WGS) entry which is preliminary data.</text>
</comment>
<accession>A0A212C025</accession>
<feature type="compositionally biased region" description="Acidic residues" evidence="1">
    <location>
        <begin position="67"/>
        <end position="76"/>
    </location>
</feature>
<evidence type="ECO:0000313" key="2">
    <source>
        <dbReference type="EMBL" id="OWJ99213.1"/>
    </source>
</evidence>
<reference evidence="2 3" key="1">
    <citation type="journal article" date="2018" name="Mol. Genet. Genomics">
        <title>The red deer Cervus elaphus genome CerEla1.0: sequencing, annotating, genes, and chromosomes.</title>
        <authorList>
            <person name="Bana N.A."/>
            <person name="Nyiri A."/>
            <person name="Nagy J."/>
            <person name="Frank K."/>
            <person name="Nagy T."/>
            <person name="Steger V."/>
            <person name="Schiller M."/>
            <person name="Lakatos P."/>
            <person name="Sugar L."/>
            <person name="Horn P."/>
            <person name="Barta E."/>
            <person name="Orosz L."/>
        </authorList>
    </citation>
    <scope>NUCLEOTIDE SEQUENCE [LARGE SCALE GENOMIC DNA]</scope>
    <source>
        <strain evidence="2">Hungarian</strain>
    </source>
</reference>
<name>A0A212C025_CEREH</name>
<evidence type="ECO:0000256" key="1">
    <source>
        <dbReference type="SAM" id="MobiDB-lite"/>
    </source>
</evidence>
<dbReference type="EMBL" id="MKHE01000034">
    <property type="protein sequence ID" value="OWJ99213.1"/>
    <property type="molecule type" value="Genomic_DNA"/>
</dbReference>
<dbReference type="AlphaFoldDB" id="A0A212C025"/>
<keyword evidence="3" id="KW-1185">Reference proteome</keyword>
<evidence type="ECO:0000313" key="3">
    <source>
        <dbReference type="Proteomes" id="UP000242450"/>
    </source>
</evidence>
<dbReference type="FunFam" id="3.30.160.60:FF:001097">
    <property type="entry name" value="IKAROS family zinc finger 5"/>
    <property type="match status" value="1"/>
</dbReference>
<dbReference type="OrthoDB" id="5576026at2759"/>
<dbReference type="Proteomes" id="UP000242450">
    <property type="component" value="Chromosome X"/>
</dbReference>
<sequence>MKTHGLRSTYPLGKERCYKAVYEMQLGAKAAIPVKITGCKRERYTTLRVVKTMKVRDLETHKQGSGSDEDTDDDSSSVEQGGGGYSVRLPGIMNCKLHKNISKTKMSEKKPERLDFVKDFQGYLTQQTHHVNMISGSVSGDKEVEALQGAGTDGDQNGLNHPSVEVSLDKNSGMLVNGFERTFDGKLKCRYCNYASKGTAWLTEHI</sequence>
<gene>
    <name evidence="2" type="ORF">Celaphus_00009875</name>
</gene>
<protein>
    <submittedName>
        <fullName evidence="2">Uncharacterized protein</fullName>
    </submittedName>
</protein>
<organism evidence="2 3">
    <name type="scientific">Cervus elaphus hippelaphus</name>
    <name type="common">European red deer</name>
    <dbReference type="NCBI Taxonomy" id="46360"/>
    <lineage>
        <taxon>Eukaryota</taxon>
        <taxon>Metazoa</taxon>
        <taxon>Chordata</taxon>
        <taxon>Craniata</taxon>
        <taxon>Vertebrata</taxon>
        <taxon>Euteleostomi</taxon>
        <taxon>Mammalia</taxon>
        <taxon>Eutheria</taxon>
        <taxon>Laurasiatheria</taxon>
        <taxon>Artiodactyla</taxon>
        <taxon>Ruminantia</taxon>
        <taxon>Pecora</taxon>
        <taxon>Cervidae</taxon>
        <taxon>Cervinae</taxon>
        <taxon>Cervus</taxon>
    </lineage>
</organism>
<proteinExistence type="predicted"/>